<dbReference type="InterPro" id="IPR001227">
    <property type="entry name" value="Ac_transferase_dom_sf"/>
</dbReference>
<proteinExistence type="predicted"/>
<name>A0A151IR15_9HYME</name>
<dbReference type="AlphaFoldDB" id="A0A151IR15"/>
<evidence type="ECO:0000313" key="1">
    <source>
        <dbReference type="EMBL" id="KYN09097.1"/>
    </source>
</evidence>
<dbReference type="GO" id="GO:0016740">
    <property type="term" value="F:transferase activity"/>
    <property type="evidence" value="ECO:0007669"/>
    <property type="project" value="InterPro"/>
</dbReference>
<dbReference type="EMBL" id="KQ981147">
    <property type="protein sequence ID" value="KYN09097.1"/>
    <property type="molecule type" value="Genomic_DNA"/>
</dbReference>
<sequence length="68" mass="7617">MLLGRNLLKFHAFAKTIRKCDDILKPYDISVTDILTKAEKSICENTLNVSIGIVAIQVKKLPLFIVTT</sequence>
<accession>A0A151IR15</accession>
<protein>
    <submittedName>
        <fullName evidence="1">Uncharacterized protein</fullName>
    </submittedName>
</protein>
<organism evidence="1 2">
    <name type="scientific">Trachymyrmex cornetzi</name>
    <dbReference type="NCBI Taxonomy" id="471704"/>
    <lineage>
        <taxon>Eukaryota</taxon>
        <taxon>Metazoa</taxon>
        <taxon>Ecdysozoa</taxon>
        <taxon>Arthropoda</taxon>
        <taxon>Hexapoda</taxon>
        <taxon>Insecta</taxon>
        <taxon>Pterygota</taxon>
        <taxon>Neoptera</taxon>
        <taxon>Endopterygota</taxon>
        <taxon>Hymenoptera</taxon>
        <taxon>Apocrita</taxon>
        <taxon>Aculeata</taxon>
        <taxon>Formicoidea</taxon>
        <taxon>Formicidae</taxon>
        <taxon>Myrmicinae</taxon>
        <taxon>Trachymyrmex</taxon>
    </lineage>
</organism>
<gene>
    <name evidence="1" type="ORF">ALC57_18784</name>
</gene>
<keyword evidence="2" id="KW-1185">Reference proteome</keyword>
<dbReference type="Gene3D" id="3.40.366.10">
    <property type="entry name" value="Malonyl-Coenzyme A Acyl Carrier Protein, domain 2"/>
    <property type="match status" value="1"/>
</dbReference>
<dbReference type="Proteomes" id="UP000078492">
    <property type="component" value="Unassembled WGS sequence"/>
</dbReference>
<dbReference type="STRING" id="471704.A0A151IR15"/>
<evidence type="ECO:0000313" key="2">
    <source>
        <dbReference type="Proteomes" id="UP000078492"/>
    </source>
</evidence>
<reference evidence="1 2" key="1">
    <citation type="submission" date="2015-09" db="EMBL/GenBank/DDBJ databases">
        <title>Trachymyrmex cornetzi WGS genome.</title>
        <authorList>
            <person name="Nygaard S."/>
            <person name="Hu H."/>
            <person name="Boomsma J."/>
            <person name="Zhang G."/>
        </authorList>
    </citation>
    <scope>NUCLEOTIDE SEQUENCE [LARGE SCALE GENOMIC DNA]</scope>
    <source>
        <strain evidence="1">Tcor2-1</strain>
        <tissue evidence="1">Whole body</tissue>
    </source>
</reference>